<dbReference type="Gene3D" id="3.90.1150.10">
    <property type="entry name" value="Aspartate Aminotransferase, domain 1"/>
    <property type="match status" value="1"/>
</dbReference>
<dbReference type="GO" id="GO:0030170">
    <property type="term" value="F:pyridoxal phosphate binding"/>
    <property type="evidence" value="ECO:0007669"/>
    <property type="project" value="InterPro"/>
</dbReference>
<dbReference type="InterPro" id="IPR004839">
    <property type="entry name" value="Aminotransferase_I/II_large"/>
</dbReference>
<dbReference type="Proteomes" id="UP000462760">
    <property type="component" value="Unassembled WGS sequence"/>
</dbReference>
<gene>
    <name evidence="8" type="ORF">FYJ27_10045</name>
</gene>
<dbReference type="Gene3D" id="3.40.640.10">
    <property type="entry name" value="Type I PLP-dependent aspartate aminotransferase-like (Major domain)"/>
    <property type="match status" value="1"/>
</dbReference>
<dbReference type="PANTHER" id="PTHR46383:SF1">
    <property type="entry name" value="ASPARTATE AMINOTRANSFERASE"/>
    <property type="match status" value="1"/>
</dbReference>
<dbReference type="FunFam" id="3.40.640.10:FF:000033">
    <property type="entry name" value="Aspartate aminotransferase"/>
    <property type="match status" value="1"/>
</dbReference>
<organism evidence="8 9">
    <name type="scientific">Anaerosalibacter bizertensis</name>
    <dbReference type="NCBI Taxonomy" id="932217"/>
    <lineage>
        <taxon>Bacteria</taxon>
        <taxon>Bacillati</taxon>
        <taxon>Bacillota</taxon>
        <taxon>Tissierellia</taxon>
        <taxon>Tissierellales</taxon>
        <taxon>Sporanaerobacteraceae</taxon>
        <taxon>Anaerosalibacter</taxon>
    </lineage>
</organism>
<evidence type="ECO:0000256" key="3">
    <source>
        <dbReference type="ARBA" id="ARBA00022576"/>
    </source>
</evidence>
<comment type="similarity">
    <text evidence="2 6">Belongs to the class-I pyridoxal-phosphate-dependent aminotransferase family.</text>
</comment>
<dbReference type="AlphaFoldDB" id="A0A844FIX5"/>
<evidence type="ECO:0000256" key="1">
    <source>
        <dbReference type="ARBA" id="ARBA00001933"/>
    </source>
</evidence>
<sequence length="392" mass="44387">MRSSNSRIKDIKFGGLYEIFTKANALEEEGKRIIHMEIGRPDFDSPEMAKKAVKKALDNEHVHYTDINGIRPLREAIINKEKRRFGLEYDSETEITVTAGACEALSAILLAYMDAGEELLCTSPFFSAYSEMALITGVKLVEVPVYIDNNWKLDINEIRKRITSKTKMLLINSPNNPTGYVLSKEELQLIADIAIENDLVVISDECYDEFNYEGEHVSISTLPNMKERTLVVKSTSKSFSMTGWRIGYVLGPDHMIRYINKVHQNLSTCATAFAQYGAVEAFNNGDKYIENMVTEFKRRGDRFYEDLSKIKGLQIVKPEGAFYMFPKITSFGLSDVEVAEYLLEEVGVVGVPGSSFGEFGKGHIRLAYSRSYEDIVEAGEKLKFAFDKLRKR</sequence>
<dbReference type="SUPFAM" id="SSF53383">
    <property type="entry name" value="PLP-dependent transferases"/>
    <property type="match status" value="1"/>
</dbReference>
<evidence type="ECO:0000256" key="2">
    <source>
        <dbReference type="ARBA" id="ARBA00007441"/>
    </source>
</evidence>
<keyword evidence="3 6" id="KW-0032">Aminotransferase</keyword>
<dbReference type="InterPro" id="IPR050596">
    <property type="entry name" value="AspAT/PAT-like"/>
</dbReference>
<dbReference type="CDD" id="cd00609">
    <property type="entry name" value="AAT_like"/>
    <property type="match status" value="1"/>
</dbReference>
<name>A0A844FIX5_9FIRM</name>
<dbReference type="Pfam" id="PF00155">
    <property type="entry name" value="Aminotran_1_2"/>
    <property type="match status" value="1"/>
</dbReference>
<dbReference type="GO" id="GO:0008483">
    <property type="term" value="F:transaminase activity"/>
    <property type="evidence" value="ECO:0007669"/>
    <property type="project" value="UniProtKB-KW"/>
</dbReference>
<keyword evidence="5" id="KW-0663">Pyridoxal phosphate</keyword>
<dbReference type="RefSeq" id="WP_154484737.1">
    <property type="nucleotide sequence ID" value="NZ_JBCLQA010000010.1"/>
</dbReference>
<dbReference type="InterPro" id="IPR015422">
    <property type="entry name" value="PyrdxlP-dep_Trfase_small"/>
</dbReference>
<comment type="caution">
    <text evidence="8">The sequence shown here is derived from an EMBL/GenBank/DDBJ whole genome shotgun (WGS) entry which is preliminary data.</text>
</comment>
<dbReference type="GO" id="GO:0006520">
    <property type="term" value="P:amino acid metabolic process"/>
    <property type="evidence" value="ECO:0007669"/>
    <property type="project" value="InterPro"/>
</dbReference>
<dbReference type="InterPro" id="IPR015421">
    <property type="entry name" value="PyrdxlP-dep_Trfase_major"/>
</dbReference>
<evidence type="ECO:0000256" key="5">
    <source>
        <dbReference type="ARBA" id="ARBA00022898"/>
    </source>
</evidence>
<feature type="domain" description="Aminotransferase class I/classII large" evidence="7">
    <location>
        <begin position="33"/>
        <end position="378"/>
    </location>
</feature>
<accession>A0A844FIX5</accession>
<evidence type="ECO:0000313" key="9">
    <source>
        <dbReference type="Proteomes" id="UP000462760"/>
    </source>
</evidence>
<evidence type="ECO:0000256" key="6">
    <source>
        <dbReference type="RuleBase" id="RU000481"/>
    </source>
</evidence>
<evidence type="ECO:0000259" key="7">
    <source>
        <dbReference type="Pfam" id="PF00155"/>
    </source>
</evidence>
<dbReference type="OrthoDB" id="9802328at2"/>
<dbReference type="PANTHER" id="PTHR46383">
    <property type="entry name" value="ASPARTATE AMINOTRANSFERASE"/>
    <property type="match status" value="1"/>
</dbReference>
<keyword evidence="4 6" id="KW-0808">Transferase</keyword>
<reference evidence="8 9" key="1">
    <citation type="submission" date="2019-08" db="EMBL/GenBank/DDBJ databases">
        <title>In-depth cultivation of the pig gut microbiome towards novel bacterial diversity and tailored functional studies.</title>
        <authorList>
            <person name="Wylensek D."/>
            <person name="Hitch T.C.A."/>
            <person name="Clavel T."/>
        </authorList>
    </citation>
    <scope>NUCLEOTIDE SEQUENCE [LARGE SCALE GENOMIC DNA]</scope>
    <source>
        <strain evidence="8 9">Med78-601-WT-4W-RMD-3</strain>
    </source>
</reference>
<dbReference type="InterPro" id="IPR015424">
    <property type="entry name" value="PyrdxlP-dep_Trfase"/>
</dbReference>
<dbReference type="InterPro" id="IPR004838">
    <property type="entry name" value="NHTrfase_class1_PyrdxlP-BS"/>
</dbReference>
<dbReference type="PROSITE" id="PS00105">
    <property type="entry name" value="AA_TRANSFER_CLASS_1"/>
    <property type="match status" value="1"/>
</dbReference>
<dbReference type="EMBL" id="VULR01000015">
    <property type="protein sequence ID" value="MSS44063.1"/>
    <property type="molecule type" value="Genomic_DNA"/>
</dbReference>
<proteinExistence type="inferred from homology"/>
<evidence type="ECO:0000256" key="4">
    <source>
        <dbReference type="ARBA" id="ARBA00022679"/>
    </source>
</evidence>
<comment type="cofactor">
    <cofactor evidence="1 6">
        <name>pyridoxal 5'-phosphate</name>
        <dbReference type="ChEBI" id="CHEBI:597326"/>
    </cofactor>
</comment>
<protein>
    <recommendedName>
        <fullName evidence="6">Aminotransferase</fullName>
        <ecNumber evidence="6">2.6.1.-</ecNumber>
    </recommendedName>
</protein>
<dbReference type="EC" id="2.6.1.-" evidence="6"/>
<evidence type="ECO:0000313" key="8">
    <source>
        <dbReference type="EMBL" id="MSS44063.1"/>
    </source>
</evidence>